<keyword evidence="7" id="KW-0012">Acyltransferase</keyword>
<evidence type="ECO:0000256" key="6">
    <source>
        <dbReference type="ARBA" id="ARBA00047790"/>
    </source>
</evidence>
<feature type="compositionally biased region" description="Low complexity" evidence="8">
    <location>
        <begin position="313"/>
        <end position="322"/>
    </location>
</feature>
<evidence type="ECO:0000313" key="11">
    <source>
        <dbReference type="Proteomes" id="UP000186922"/>
    </source>
</evidence>
<protein>
    <recommendedName>
        <fullName evidence="7">Palmitoyltransferase</fullName>
        <ecNumber evidence="7">2.3.1.225</ecNumber>
    </recommendedName>
</protein>
<comment type="similarity">
    <text evidence="5">Belongs to the DHHC palmitoyltransferase family. ERF2/ZDHHC9 subfamily.</text>
</comment>
<organism evidence="10 11">
    <name type="scientific">Ramazzottius varieornatus</name>
    <name type="common">Water bear</name>
    <name type="synonym">Tardigrade</name>
    <dbReference type="NCBI Taxonomy" id="947166"/>
    <lineage>
        <taxon>Eukaryota</taxon>
        <taxon>Metazoa</taxon>
        <taxon>Ecdysozoa</taxon>
        <taxon>Tardigrada</taxon>
        <taxon>Eutardigrada</taxon>
        <taxon>Parachela</taxon>
        <taxon>Hypsibioidea</taxon>
        <taxon>Ramazzottiidae</taxon>
        <taxon>Ramazzottius</taxon>
    </lineage>
</organism>
<feature type="domain" description="Palmitoyltransferase DHHC" evidence="9">
    <location>
        <begin position="13"/>
        <end position="109"/>
    </location>
</feature>
<sequence length="474" mass="52676">MEMDCSAEHSSILQVFDHHCPWVANCVGRRNYRYFLYFLMSLVLHMILAFLGCLHQVLTEQELLHHPVNITSITLMCFIGLMIFPVSGLMFFHFHLVAKANTTNEQVTSKFKNSVNPYDQGCLTNCGTTFCGPLYGKHLLMREQQYAAVQKTDERAPFSPSSSPTQVRLDTTDFSDASPPKNQNPPPVLPKPVLSQSHPSYAFKPARSPPYDNQHSPATTNFPEHNNDPDLHTPDKPQIAPKPLQSIMKHKMQPVIAELNSRAPTASVSSHNSEGGYHTGSSEVSSYTSSRTVRLADNRPPTTHPDTHSRQDSYLTSSLASTPTPPSTSEDFQQRMFRAVDGRNINSPRHPTRKSKAYGNMLKDDVGGTLRAGREAHSTYSPLVTSSKAVSTSNLNTEDLPIVMYRKNPAIVSSQPSLAVLEKNRKTRPRSFVQALETTDSIEHLALLAKNNENSTGDQQRPKAHQGNFGEISV</sequence>
<evidence type="ECO:0000256" key="2">
    <source>
        <dbReference type="ARBA" id="ARBA00022692"/>
    </source>
</evidence>
<comment type="subcellular location">
    <subcellularLocation>
        <location evidence="1">Membrane</location>
        <topology evidence="1">Multi-pass membrane protein</topology>
    </subcellularLocation>
</comment>
<feature type="region of interest" description="Disordered" evidence="8">
    <location>
        <begin position="262"/>
        <end position="331"/>
    </location>
</feature>
<evidence type="ECO:0000256" key="4">
    <source>
        <dbReference type="ARBA" id="ARBA00023136"/>
    </source>
</evidence>
<dbReference type="PANTHER" id="PTHR12349:SF2">
    <property type="entry name" value="PALMITOYLTRANSFERASE ZDHHC8"/>
    <property type="match status" value="1"/>
</dbReference>
<dbReference type="AlphaFoldDB" id="A0A1D1V437"/>
<comment type="caution">
    <text evidence="10">The sequence shown here is derived from an EMBL/GenBank/DDBJ whole genome shotgun (WGS) entry which is preliminary data.</text>
</comment>
<dbReference type="Proteomes" id="UP000186922">
    <property type="component" value="Unassembled WGS sequence"/>
</dbReference>
<keyword evidence="3 7" id="KW-1133">Transmembrane helix</keyword>
<feature type="compositionally biased region" description="Polar residues" evidence="8">
    <location>
        <begin position="262"/>
        <end position="273"/>
    </location>
</feature>
<dbReference type="STRING" id="947166.A0A1D1V437"/>
<evidence type="ECO:0000256" key="5">
    <source>
        <dbReference type="ARBA" id="ARBA00023463"/>
    </source>
</evidence>
<evidence type="ECO:0000259" key="9">
    <source>
        <dbReference type="Pfam" id="PF01529"/>
    </source>
</evidence>
<dbReference type="EMBL" id="BDGG01000003">
    <property type="protein sequence ID" value="GAU95680.1"/>
    <property type="molecule type" value="Genomic_DNA"/>
</dbReference>
<comment type="domain">
    <text evidence="7">The DHHC domain is required for palmitoyltransferase activity.</text>
</comment>
<evidence type="ECO:0000313" key="10">
    <source>
        <dbReference type="EMBL" id="GAU95680.1"/>
    </source>
</evidence>
<dbReference type="InterPro" id="IPR001594">
    <property type="entry name" value="Palmitoyltrfase_DHHC"/>
</dbReference>
<accession>A0A1D1V437</accession>
<dbReference type="PANTHER" id="PTHR12349">
    <property type="entry name" value="ANKYRIN REPEAT AND LEM DOMAIN-CONTAINING PROTEIN 2"/>
    <property type="match status" value="1"/>
</dbReference>
<evidence type="ECO:0000256" key="8">
    <source>
        <dbReference type="SAM" id="MobiDB-lite"/>
    </source>
</evidence>
<keyword evidence="11" id="KW-1185">Reference proteome</keyword>
<feature type="compositionally biased region" description="Polar residues" evidence="8">
    <location>
        <begin position="211"/>
        <end position="224"/>
    </location>
</feature>
<keyword evidence="4 7" id="KW-0472">Membrane</keyword>
<proteinExistence type="inferred from homology"/>
<dbReference type="PROSITE" id="PS50216">
    <property type="entry name" value="DHHC"/>
    <property type="match status" value="1"/>
</dbReference>
<dbReference type="Pfam" id="PF01529">
    <property type="entry name" value="DHHC"/>
    <property type="match status" value="1"/>
</dbReference>
<dbReference type="OrthoDB" id="4096362at2759"/>
<evidence type="ECO:0000256" key="1">
    <source>
        <dbReference type="ARBA" id="ARBA00004141"/>
    </source>
</evidence>
<feature type="compositionally biased region" description="Low complexity" evidence="8">
    <location>
        <begin position="281"/>
        <end position="293"/>
    </location>
</feature>
<keyword evidence="2 7" id="KW-0812">Transmembrane</keyword>
<evidence type="ECO:0000256" key="3">
    <source>
        <dbReference type="ARBA" id="ARBA00022989"/>
    </source>
</evidence>
<reference evidence="10 11" key="1">
    <citation type="journal article" date="2016" name="Nat. Commun.">
        <title>Extremotolerant tardigrade genome and improved radiotolerance of human cultured cells by tardigrade-unique protein.</title>
        <authorList>
            <person name="Hashimoto T."/>
            <person name="Horikawa D.D."/>
            <person name="Saito Y."/>
            <person name="Kuwahara H."/>
            <person name="Kozuka-Hata H."/>
            <person name="Shin-I T."/>
            <person name="Minakuchi Y."/>
            <person name="Ohishi K."/>
            <person name="Motoyama A."/>
            <person name="Aizu T."/>
            <person name="Enomoto A."/>
            <person name="Kondo K."/>
            <person name="Tanaka S."/>
            <person name="Hara Y."/>
            <person name="Koshikawa S."/>
            <person name="Sagara H."/>
            <person name="Miura T."/>
            <person name="Yokobori S."/>
            <person name="Miyagawa K."/>
            <person name="Suzuki Y."/>
            <person name="Kubo T."/>
            <person name="Oyama M."/>
            <person name="Kohara Y."/>
            <person name="Fujiyama A."/>
            <person name="Arakawa K."/>
            <person name="Katayama T."/>
            <person name="Toyoda A."/>
            <person name="Kunieda T."/>
        </authorList>
    </citation>
    <scope>NUCLEOTIDE SEQUENCE [LARGE SCALE GENOMIC DNA]</scope>
    <source>
        <strain evidence="10 11">YOKOZUNA-1</strain>
    </source>
</reference>
<feature type="region of interest" description="Disordered" evidence="8">
    <location>
        <begin position="151"/>
        <end position="241"/>
    </location>
</feature>
<comment type="catalytic activity">
    <reaction evidence="6">
        <text>L-cysteinyl-[protein] + hexadecanoyl-CoA = S-hexadecanoyl-L-cysteinyl-[protein] + CoA</text>
        <dbReference type="Rhea" id="RHEA:36683"/>
        <dbReference type="Rhea" id="RHEA-COMP:10131"/>
        <dbReference type="Rhea" id="RHEA-COMP:11032"/>
        <dbReference type="ChEBI" id="CHEBI:29950"/>
        <dbReference type="ChEBI" id="CHEBI:57287"/>
        <dbReference type="ChEBI" id="CHEBI:57379"/>
        <dbReference type="ChEBI" id="CHEBI:74151"/>
        <dbReference type="EC" id="2.3.1.225"/>
    </reaction>
    <physiologicalReaction direction="left-to-right" evidence="6">
        <dbReference type="Rhea" id="RHEA:36684"/>
    </physiologicalReaction>
</comment>
<feature type="transmembrane region" description="Helical" evidence="7">
    <location>
        <begin position="70"/>
        <end position="92"/>
    </location>
</feature>
<dbReference type="GO" id="GO:0019706">
    <property type="term" value="F:protein-cysteine S-palmitoyltransferase activity"/>
    <property type="evidence" value="ECO:0007669"/>
    <property type="project" value="UniProtKB-EC"/>
</dbReference>
<dbReference type="EC" id="2.3.1.225" evidence="7"/>
<feature type="region of interest" description="Disordered" evidence="8">
    <location>
        <begin position="449"/>
        <end position="474"/>
    </location>
</feature>
<keyword evidence="7" id="KW-0808">Transferase</keyword>
<name>A0A1D1V437_RAMVA</name>
<feature type="compositionally biased region" description="Basic and acidic residues" evidence="8">
    <location>
        <begin position="225"/>
        <end position="235"/>
    </location>
</feature>
<gene>
    <name evidence="10" type="primary">RvY_07262</name>
    <name evidence="10" type="synonym">RvY_07262.1</name>
    <name evidence="10" type="ORF">RvY_07262-1</name>
</gene>
<feature type="compositionally biased region" description="Polar residues" evidence="8">
    <location>
        <begin position="159"/>
        <end position="175"/>
    </location>
</feature>
<dbReference type="GO" id="GO:0016020">
    <property type="term" value="C:membrane"/>
    <property type="evidence" value="ECO:0007669"/>
    <property type="project" value="UniProtKB-SubCell"/>
</dbReference>
<evidence type="ECO:0000256" key="7">
    <source>
        <dbReference type="RuleBase" id="RU079119"/>
    </source>
</evidence>
<feature type="transmembrane region" description="Helical" evidence="7">
    <location>
        <begin position="34"/>
        <end position="58"/>
    </location>
</feature>